<sequence>MSEIVGACLSQFHDDADSFELLLAYADGREVGFSVSRTVAQKIAAEFANCRNPIPANEGHPSIAVTVHPLPAKGN</sequence>
<evidence type="ECO:0000313" key="2">
    <source>
        <dbReference type="Proteomes" id="UP000192903"/>
    </source>
</evidence>
<name>A0A1X7G7L1_9HYPH</name>
<dbReference type="RefSeq" id="WP_085424069.1">
    <property type="nucleotide sequence ID" value="NZ_FXAF01000011.1"/>
</dbReference>
<dbReference type="OrthoDB" id="10013004at2"/>
<dbReference type="AlphaFoldDB" id="A0A1X7G7L1"/>
<protein>
    <submittedName>
        <fullName evidence="1">Uncharacterized protein</fullName>
    </submittedName>
</protein>
<gene>
    <name evidence="1" type="ORF">SAMN02982989_3359</name>
</gene>
<accession>A0A1X7G7L1</accession>
<reference evidence="2" key="1">
    <citation type="submission" date="2017-04" db="EMBL/GenBank/DDBJ databases">
        <authorList>
            <person name="Varghese N."/>
            <person name="Submissions S."/>
        </authorList>
    </citation>
    <scope>NUCLEOTIDE SEQUENCE [LARGE SCALE GENOMIC DNA]</scope>
    <source>
        <strain evidence="2">B4P</strain>
    </source>
</reference>
<keyword evidence="2" id="KW-1185">Reference proteome</keyword>
<dbReference type="EMBL" id="FXAF01000011">
    <property type="protein sequence ID" value="SMF65453.1"/>
    <property type="molecule type" value="Genomic_DNA"/>
</dbReference>
<dbReference type="Proteomes" id="UP000192903">
    <property type="component" value="Unassembled WGS sequence"/>
</dbReference>
<evidence type="ECO:0000313" key="1">
    <source>
        <dbReference type="EMBL" id="SMF65453.1"/>
    </source>
</evidence>
<organism evidence="1 2">
    <name type="scientific">Xaviernesmea oryzae</name>
    <dbReference type="NCBI Taxonomy" id="464029"/>
    <lineage>
        <taxon>Bacteria</taxon>
        <taxon>Pseudomonadati</taxon>
        <taxon>Pseudomonadota</taxon>
        <taxon>Alphaproteobacteria</taxon>
        <taxon>Hyphomicrobiales</taxon>
        <taxon>Rhizobiaceae</taxon>
        <taxon>Rhizobium/Agrobacterium group</taxon>
        <taxon>Xaviernesmea</taxon>
    </lineage>
</organism>
<proteinExistence type="predicted"/>
<dbReference type="STRING" id="464029.SAMN02982989_3359"/>